<evidence type="ECO:0000313" key="2">
    <source>
        <dbReference type="Proteomes" id="UP000565441"/>
    </source>
</evidence>
<dbReference type="OrthoDB" id="2739946at2759"/>
<gene>
    <name evidence="1" type="ORF">D9615_009431</name>
</gene>
<dbReference type="Proteomes" id="UP000565441">
    <property type="component" value="Unassembled WGS sequence"/>
</dbReference>
<keyword evidence="2" id="KW-1185">Reference proteome</keyword>
<comment type="caution">
    <text evidence="1">The sequence shown here is derived from an EMBL/GenBank/DDBJ whole genome shotgun (WGS) entry which is preliminary data.</text>
</comment>
<dbReference type="AlphaFoldDB" id="A0A8H5LXZ7"/>
<proteinExistence type="predicted"/>
<evidence type="ECO:0000313" key="1">
    <source>
        <dbReference type="EMBL" id="KAF5373494.1"/>
    </source>
</evidence>
<accession>A0A8H5LXZ7</accession>
<protein>
    <submittedName>
        <fullName evidence="1">Uncharacterized protein</fullName>
    </submittedName>
</protein>
<sequence length="186" mass="20777">MTRSAKSPRGPEVAKKVFRANAKAQGLTFRAAAEARKKLQKPKEVAPGMGRRAHGTMTETYWNGREFIHIDHESEDTPGYEICNAEYKRPLYVSGEDGQAPCAPVLASLLDIARPAKAKGIAKEFEMVDSVAKVIAFEDEEEWPVGHGYENEDEIDWDEWGEAYEEWSPKKASYSAVVEGKDLSEL</sequence>
<reference evidence="1 2" key="1">
    <citation type="journal article" date="2020" name="ISME J.">
        <title>Uncovering the hidden diversity of litter-decomposition mechanisms in mushroom-forming fungi.</title>
        <authorList>
            <person name="Floudas D."/>
            <person name="Bentzer J."/>
            <person name="Ahren D."/>
            <person name="Johansson T."/>
            <person name="Persson P."/>
            <person name="Tunlid A."/>
        </authorList>
    </citation>
    <scope>NUCLEOTIDE SEQUENCE [LARGE SCALE GENOMIC DNA]</scope>
    <source>
        <strain evidence="1 2">CBS 661.87</strain>
    </source>
</reference>
<name>A0A8H5LXZ7_9AGAR</name>
<organism evidence="1 2">
    <name type="scientific">Tricholomella constricta</name>
    <dbReference type="NCBI Taxonomy" id="117010"/>
    <lineage>
        <taxon>Eukaryota</taxon>
        <taxon>Fungi</taxon>
        <taxon>Dikarya</taxon>
        <taxon>Basidiomycota</taxon>
        <taxon>Agaricomycotina</taxon>
        <taxon>Agaricomycetes</taxon>
        <taxon>Agaricomycetidae</taxon>
        <taxon>Agaricales</taxon>
        <taxon>Tricholomatineae</taxon>
        <taxon>Lyophyllaceae</taxon>
        <taxon>Tricholomella</taxon>
    </lineage>
</organism>
<dbReference type="EMBL" id="JAACJP010000039">
    <property type="protein sequence ID" value="KAF5373494.1"/>
    <property type="molecule type" value="Genomic_DNA"/>
</dbReference>